<accession>G3AW51</accession>
<dbReference type="HOGENOM" id="CLU_042829_1_0_1"/>
<dbReference type="SUPFAM" id="SSF52141">
    <property type="entry name" value="Uracil-DNA glycosylase-like"/>
    <property type="match status" value="1"/>
</dbReference>
<dbReference type="GO" id="GO:0008263">
    <property type="term" value="F:pyrimidine-specific mismatch base pair DNA N-glycosylase activity"/>
    <property type="evidence" value="ECO:0007669"/>
    <property type="project" value="TreeGrafter"/>
</dbReference>
<dbReference type="PANTHER" id="PTHR12159:SF9">
    <property type="entry name" value="G_T MISMATCH-SPECIFIC THYMINE DNA GLYCOSYLASE"/>
    <property type="match status" value="1"/>
</dbReference>
<proteinExistence type="predicted"/>
<feature type="domain" description="Uracil-DNA glycosylase-like" evidence="4">
    <location>
        <begin position="47"/>
        <end position="248"/>
    </location>
</feature>
<dbReference type="AlphaFoldDB" id="G3AW51"/>
<keyword evidence="2" id="KW-0378">Hydrolase</keyword>
<sequence>MSIDPASRLRKFRYSDTKKVSKPKPVKHIKSKKTRTVANYEGLNDLNPSVQPDLQVLFVGFNPGVESSRTQHHYAHHTNLFWKLFNQSRLLFWVLERNGKTNNKDDLLLNQLTINGESHATAVNDFELIKYNIGFTDLVLRCTKSAQELTMQEKLDNVPRLLREWNLAQAKKIVIIGKGIWEIIIKYISRKQGIKVQRFDWGVQNNAYTQWVCSEAGIESDIHVLPNTSGLVTSMNFAQKLALWNEIKN</sequence>
<reference evidence="5 6" key="1">
    <citation type="journal article" date="2011" name="Proc. Natl. Acad. Sci. U.S.A.">
        <title>Comparative genomics of xylose-fermenting fungi for enhanced biofuel production.</title>
        <authorList>
            <person name="Wohlbach D.J."/>
            <person name="Kuo A."/>
            <person name="Sato T.K."/>
            <person name="Potts K.M."/>
            <person name="Salamov A.A."/>
            <person name="LaButti K.M."/>
            <person name="Sun H."/>
            <person name="Clum A."/>
            <person name="Pangilinan J.L."/>
            <person name="Lindquist E.A."/>
            <person name="Lucas S."/>
            <person name="Lapidus A."/>
            <person name="Jin M."/>
            <person name="Gunawan C."/>
            <person name="Balan V."/>
            <person name="Dale B.E."/>
            <person name="Jeffries T.W."/>
            <person name="Zinkel R."/>
            <person name="Barry K.W."/>
            <person name="Grigoriev I.V."/>
            <person name="Gasch A.P."/>
        </authorList>
    </citation>
    <scope>NUCLEOTIDE SEQUENCE [LARGE SCALE GENOMIC DNA]</scope>
    <source>
        <strain evidence="6">ATCC 10573 / BCRC 21748 / CBS 615 / JCM 9827 / NBRC 10315 / NRRL Y-1498 / VKM Y-70</strain>
    </source>
</reference>
<evidence type="ECO:0000259" key="4">
    <source>
        <dbReference type="SMART" id="SM00986"/>
    </source>
</evidence>
<organism evidence="6">
    <name type="scientific">Candida tenuis (strain ATCC 10573 / BCRC 21748 / CBS 615 / JCM 9827 / NBRC 10315 / NRRL Y-1498 / VKM Y-70)</name>
    <name type="common">Yeast</name>
    <name type="synonym">Yamadazyma tenuis</name>
    <dbReference type="NCBI Taxonomy" id="590646"/>
    <lineage>
        <taxon>Eukaryota</taxon>
        <taxon>Fungi</taxon>
        <taxon>Dikarya</taxon>
        <taxon>Ascomycota</taxon>
        <taxon>Saccharomycotina</taxon>
        <taxon>Pichiomycetes</taxon>
        <taxon>Debaryomycetaceae</taxon>
        <taxon>Yamadazyma</taxon>
    </lineage>
</organism>
<evidence type="ECO:0000256" key="3">
    <source>
        <dbReference type="ARBA" id="ARBA00023204"/>
    </source>
</evidence>
<evidence type="ECO:0000313" key="5">
    <source>
        <dbReference type="EMBL" id="EGV66454.1"/>
    </source>
</evidence>
<keyword evidence="3" id="KW-0234">DNA repair</keyword>
<protein>
    <submittedName>
        <fullName evidence="5">DNA glycosylase</fullName>
    </submittedName>
</protein>
<name>G3AW51_CANTC</name>
<dbReference type="Proteomes" id="UP000000707">
    <property type="component" value="Unassembled WGS sequence"/>
</dbReference>
<dbReference type="CDD" id="cd10028">
    <property type="entry name" value="UDG-F2_TDG_MUG"/>
    <property type="match status" value="1"/>
</dbReference>
<dbReference type="InterPro" id="IPR036895">
    <property type="entry name" value="Uracil-DNA_glycosylase-like_sf"/>
</dbReference>
<dbReference type="eggNOG" id="KOG4120">
    <property type="taxonomic scope" value="Eukaryota"/>
</dbReference>
<gene>
    <name evidence="5" type="ORF">CANTEDRAFT_100862</name>
</gene>
<dbReference type="EMBL" id="GL996510">
    <property type="protein sequence ID" value="EGV66454.1"/>
    <property type="molecule type" value="Genomic_DNA"/>
</dbReference>
<dbReference type="PANTHER" id="PTHR12159">
    <property type="entry name" value="G/T AND G/U MISMATCH-SPECIFIC DNA GLYCOSYLASE"/>
    <property type="match status" value="1"/>
</dbReference>
<dbReference type="InterPro" id="IPR005122">
    <property type="entry name" value="Uracil-DNA_glycosylase-like"/>
</dbReference>
<evidence type="ECO:0000256" key="1">
    <source>
        <dbReference type="ARBA" id="ARBA00022763"/>
    </source>
</evidence>
<keyword evidence="6" id="KW-1185">Reference proteome</keyword>
<dbReference type="OrthoDB" id="565731at2759"/>
<dbReference type="Pfam" id="PF03167">
    <property type="entry name" value="UDG"/>
    <property type="match status" value="1"/>
</dbReference>
<dbReference type="GO" id="GO:0004844">
    <property type="term" value="F:uracil DNA N-glycosylase activity"/>
    <property type="evidence" value="ECO:0007669"/>
    <property type="project" value="TreeGrafter"/>
</dbReference>
<dbReference type="SMART" id="SM00987">
    <property type="entry name" value="UreE_C"/>
    <property type="match status" value="1"/>
</dbReference>
<dbReference type="GO" id="GO:0006285">
    <property type="term" value="P:base-excision repair, AP site formation"/>
    <property type="evidence" value="ECO:0007669"/>
    <property type="project" value="InterPro"/>
</dbReference>
<dbReference type="STRING" id="590646.G3AW51"/>
<dbReference type="Gene3D" id="3.40.470.10">
    <property type="entry name" value="Uracil-DNA glycosylase-like domain"/>
    <property type="match status" value="1"/>
</dbReference>
<dbReference type="SMART" id="SM00986">
    <property type="entry name" value="UDG"/>
    <property type="match status" value="1"/>
</dbReference>
<keyword evidence="1" id="KW-0227">DNA damage</keyword>
<dbReference type="InterPro" id="IPR015637">
    <property type="entry name" value="MUG/TDG"/>
</dbReference>
<evidence type="ECO:0000256" key="2">
    <source>
        <dbReference type="ARBA" id="ARBA00022801"/>
    </source>
</evidence>
<evidence type="ECO:0000313" key="6">
    <source>
        <dbReference type="Proteomes" id="UP000000707"/>
    </source>
</evidence>